<feature type="region of interest" description="Disordered" evidence="2">
    <location>
        <begin position="854"/>
        <end position="891"/>
    </location>
</feature>
<gene>
    <name evidence="3" type="ORF">PACTADRAFT_50634</name>
</gene>
<keyword evidence="4" id="KW-1185">Reference proteome</keyword>
<dbReference type="InterPro" id="IPR007483">
    <property type="entry name" value="Hamartin"/>
</dbReference>
<dbReference type="GO" id="GO:0033596">
    <property type="term" value="C:TSC1-TSC2 complex"/>
    <property type="evidence" value="ECO:0007669"/>
    <property type="project" value="TreeGrafter"/>
</dbReference>
<evidence type="ECO:0000256" key="2">
    <source>
        <dbReference type="SAM" id="MobiDB-lite"/>
    </source>
</evidence>
<dbReference type="AlphaFoldDB" id="A0A1E4TSM7"/>
<dbReference type="OrthoDB" id="6022054at2759"/>
<feature type="compositionally biased region" description="Low complexity" evidence="2">
    <location>
        <begin position="854"/>
        <end position="890"/>
    </location>
</feature>
<keyword evidence="1" id="KW-0175">Coiled coil</keyword>
<feature type="region of interest" description="Disordered" evidence="2">
    <location>
        <begin position="961"/>
        <end position="1000"/>
    </location>
</feature>
<evidence type="ECO:0000313" key="3">
    <source>
        <dbReference type="EMBL" id="ODV94773.1"/>
    </source>
</evidence>
<dbReference type="Proteomes" id="UP000094236">
    <property type="component" value="Unassembled WGS sequence"/>
</dbReference>
<sequence>MSVKTAVKLLDDVFQKNNSSARGELMATLNQVAETYITYDLITSDFRPIIDKLYDIYENSTLTSNLEDEILFIEVLNVLGGCFIDYDSIQLFVKRYIKYSIDSAGYDLKLCSLSRSFILKLTLIGNLEGNKIGNSDDQYFKLKKFISDSVLNYLIEIYLNKIDIIDEKIDRSTQDYEERRRFLILNCKDLLVAHGIKETKNLLIKIDDHLVHKESRLRALKLLSSLVAAAPPDLYQILDTKMFDNLLNCLCYDNSSYSVSAANSILVMLLPHVCRGLNPYLMVLFVIYCRLLCWNLQVEAFEDENYDDTPQTEKLNPMDSQNYDNNEWEILEMEDDENTNTSIEVYNYKKLFTYLYGLYPMTFLNFIKNPLKFLELNTEKNNFTSQINSIISNEKFDEYEIRVISKELLKCYAIHENFFNYLTYEEELNDEQRWNRLGNFEDIAVACLSLDQYSFLKVPENNYGENEMNSNLTSSFIQTTPSTQQQQQQLSFNNKLSSSTSIASNPKALLDYQVAGDDINNLMESHRQLYSHGTAIRKMSSSSSSAISNSNSRKCSIISNNLDGEQNTSAINTSYQGTALDFYKRELLLMKNELEFTNYLKDLNKLKLKNLQEEVFKSSKDSVSLENSLMNLRLITNKNEKLLIDLNKLKDEFNKFKNDRLKYEELILNKNKGLKKSNEEFSAKIDDLIRENKSLNDHTDKFQKQLISKDDEIFKLQMTLKDTEEIFQNISGEKENNKNNSENVDKTAETHLGVDVVNDLKNENRNLILELDLKNSQIESLKNDYNNKINLLKFDNSSLSEKIKDLKADHSEYFQKIIKSYEFKIDELSRNLKLVQSSLYAKEKKLITLTTTQPIPINTNSNTSNNSRSDATSSISKNTSHVNSNSNNTSLLGYDRPVAVNSESFMGNFSSDHYGDIDNRIFESNPPKTSYLNAYGVKHNIDRNGVNNSNVGRSARHLNGLASNFSSSTNGGNGSSNTNSNVIKGRGGLQTKTSKKANWM</sequence>
<accession>A0A1E4TSM7</accession>
<protein>
    <submittedName>
        <fullName evidence="3">Uncharacterized protein</fullName>
    </submittedName>
</protein>
<feature type="coiled-coil region" evidence="1">
    <location>
        <begin position="632"/>
        <end position="705"/>
    </location>
</feature>
<dbReference type="GO" id="GO:0051726">
    <property type="term" value="P:regulation of cell cycle"/>
    <property type="evidence" value="ECO:0007669"/>
    <property type="project" value="TreeGrafter"/>
</dbReference>
<reference evidence="4" key="1">
    <citation type="submission" date="2016-05" db="EMBL/GenBank/DDBJ databases">
        <title>Comparative genomics of biotechnologically important yeasts.</title>
        <authorList>
            <consortium name="DOE Joint Genome Institute"/>
            <person name="Riley R."/>
            <person name="Haridas S."/>
            <person name="Wolfe K.H."/>
            <person name="Lopes M.R."/>
            <person name="Hittinger C.T."/>
            <person name="Goker M."/>
            <person name="Salamov A."/>
            <person name="Wisecaver J."/>
            <person name="Long T.M."/>
            <person name="Aerts A.L."/>
            <person name="Barry K."/>
            <person name="Choi C."/>
            <person name="Clum A."/>
            <person name="Coughlan A.Y."/>
            <person name="Deshpande S."/>
            <person name="Douglass A.P."/>
            <person name="Hanson S.J."/>
            <person name="Klenk H.-P."/>
            <person name="Labutti K."/>
            <person name="Lapidus A."/>
            <person name="Lindquist E."/>
            <person name="Lipzen A."/>
            <person name="Meier-Kolthoff J.P."/>
            <person name="Ohm R.A."/>
            <person name="Otillar R.P."/>
            <person name="Pangilinan J."/>
            <person name="Peng Y."/>
            <person name="Rokas A."/>
            <person name="Rosa C.A."/>
            <person name="Scheuner C."/>
            <person name="Sibirny A.A."/>
            <person name="Slot J.C."/>
            <person name="Stielow J.B."/>
            <person name="Sun H."/>
            <person name="Kurtzman C.P."/>
            <person name="Blackwell M."/>
            <person name="Grigoriev I.V."/>
            <person name="Jeffries T.W."/>
        </authorList>
    </citation>
    <scope>NUCLEOTIDE SEQUENCE [LARGE SCALE GENOMIC DNA]</scope>
    <source>
        <strain evidence="4">NRRL Y-2460</strain>
    </source>
</reference>
<dbReference type="EMBL" id="KV454015">
    <property type="protein sequence ID" value="ODV94773.1"/>
    <property type="molecule type" value="Genomic_DNA"/>
</dbReference>
<evidence type="ECO:0000256" key="1">
    <source>
        <dbReference type="SAM" id="Coils"/>
    </source>
</evidence>
<feature type="compositionally biased region" description="Low complexity" evidence="2">
    <location>
        <begin position="963"/>
        <end position="981"/>
    </location>
</feature>
<dbReference type="GO" id="GO:0032007">
    <property type="term" value="P:negative regulation of TOR signaling"/>
    <property type="evidence" value="ECO:0007669"/>
    <property type="project" value="TreeGrafter"/>
</dbReference>
<dbReference type="PANTHER" id="PTHR15154">
    <property type="entry name" value="HAMARTIN"/>
    <property type="match status" value="1"/>
</dbReference>
<evidence type="ECO:0000313" key="4">
    <source>
        <dbReference type="Proteomes" id="UP000094236"/>
    </source>
</evidence>
<dbReference type="Pfam" id="PF04388">
    <property type="entry name" value="Hamartin"/>
    <property type="match status" value="1"/>
</dbReference>
<feature type="coiled-coil region" evidence="1">
    <location>
        <begin position="757"/>
        <end position="784"/>
    </location>
</feature>
<organism evidence="3 4">
    <name type="scientific">Pachysolen tannophilus NRRL Y-2460</name>
    <dbReference type="NCBI Taxonomy" id="669874"/>
    <lineage>
        <taxon>Eukaryota</taxon>
        <taxon>Fungi</taxon>
        <taxon>Dikarya</taxon>
        <taxon>Ascomycota</taxon>
        <taxon>Saccharomycotina</taxon>
        <taxon>Pichiomycetes</taxon>
        <taxon>Pachysolenaceae</taxon>
        <taxon>Pachysolen</taxon>
    </lineage>
</organism>
<proteinExistence type="predicted"/>
<name>A0A1E4TSM7_PACTA</name>
<dbReference type="STRING" id="669874.A0A1E4TSM7"/>
<dbReference type="PANTHER" id="PTHR15154:SF2">
    <property type="entry name" value="HAMARTIN"/>
    <property type="match status" value="1"/>
</dbReference>